<evidence type="ECO:0000313" key="12">
    <source>
        <dbReference type="Proteomes" id="UP000447873"/>
    </source>
</evidence>
<dbReference type="PANTHER" id="PTHR15642:SF3">
    <property type="entry name" value="CYTOCHROME C OXIDASE ASSEMBLY FACTOR 3 HOMOLOG, MITOCHONDRIAL"/>
    <property type="match status" value="1"/>
</dbReference>
<keyword evidence="5 9" id="KW-0812">Transmembrane</keyword>
<evidence type="ECO:0000256" key="9">
    <source>
        <dbReference type="RuleBase" id="RU367056"/>
    </source>
</evidence>
<keyword evidence="6 9" id="KW-1133">Transmembrane helix</keyword>
<comment type="caution">
    <text evidence="11">The sequence shown here is derived from an EMBL/GenBank/DDBJ whole genome shotgun (WGS) entry which is preliminary data.</text>
</comment>
<dbReference type="AlphaFoldDB" id="A0A8H3U5U7"/>
<evidence type="ECO:0000256" key="6">
    <source>
        <dbReference type="ARBA" id="ARBA00022989"/>
    </source>
</evidence>
<evidence type="ECO:0000256" key="7">
    <source>
        <dbReference type="ARBA" id="ARBA00023128"/>
    </source>
</evidence>
<comment type="similarity">
    <text evidence="3 9">Belongs to the COA3 family.</text>
</comment>
<comment type="subcellular location">
    <subcellularLocation>
        <location evidence="2">Mitochondrion membrane</location>
        <topology evidence="2">Single-pass membrane protein</topology>
    </subcellularLocation>
</comment>
<evidence type="ECO:0000256" key="1">
    <source>
        <dbReference type="ARBA" id="ARBA00003064"/>
    </source>
</evidence>
<keyword evidence="8 9" id="KW-0472">Membrane</keyword>
<sequence length="155" mass="17556">MPLIPRSSYYDQHFRQSAALIRARRPFLFRNLATGAALVTFTTGVYAYTILAVAQDNFDDVVPGAPVTNAFRTWLYFWEEMVLCFMNRKPCVKPLIGKRIDAARIGDAIPEIVEAYFKEPESILQRLKVKEDNIYNLEETDTAGASKVTRVVSSS</sequence>
<evidence type="ECO:0000256" key="3">
    <source>
        <dbReference type="ARBA" id="ARBA00007035"/>
    </source>
</evidence>
<protein>
    <recommendedName>
        <fullName evidence="9">Cytochrome c oxidase assembly factor 3</fullName>
    </recommendedName>
</protein>
<accession>A0A8H3U5U7</accession>
<dbReference type="GO" id="GO:0033617">
    <property type="term" value="P:mitochondrial respiratory chain complex IV assembly"/>
    <property type="evidence" value="ECO:0007669"/>
    <property type="project" value="UniProtKB-UniRule"/>
</dbReference>
<comment type="function">
    <text evidence="1 9">Required for assembly of cytochrome c oxidase (complex IV).</text>
</comment>
<dbReference type="EMBL" id="WNWS01000754">
    <property type="protein sequence ID" value="KAE9963989.1"/>
    <property type="molecule type" value="Genomic_DNA"/>
</dbReference>
<evidence type="ECO:0000256" key="2">
    <source>
        <dbReference type="ARBA" id="ARBA00004304"/>
    </source>
</evidence>
<comment type="subunit">
    <text evidence="4 9">Component of 250-400 kDa complexes called cytochrome oxidase assembly intermediates or COA complexes.</text>
</comment>
<feature type="domain" description="Cytochrome c oxidase assembly factor 3 mitochondrial coiled-coil" evidence="10">
    <location>
        <begin position="20"/>
        <end position="60"/>
    </location>
</feature>
<dbReference type="Pfam" id="PF09813">
    <property type="entry name" value="Coa3_cc"/>
    <property type="match status" value="1"/>
</dbReference>
<evidence type="ECO:0000256" key="8">
    <source>
        <dbReference type="ARBA" id="ARBA00023136"/>
    </source>
</evidence>
<dbReference type="PANTHER" id="PTHR15642">
    <property type="entry name" value="CYTOCHROME C OXIDASE ASSEMBLY FACTOR 3, MITOCHONDRIAL"/>
    <property type="match status" value="1"/>
</dbReference>
<dbReference type="InterPro" id="IPR018628">
    <property type="entry name" value="Coa3_CC"/>
</dbReference>
<keyword evidence="7 9" id="KW-0496">Mitochondrion</keyword>
<proteinExistence type="inferred from homology"/>
<dbReference type="InterPro" id="IPR041752">
    <property type="entry name" value="Coa3"/>
</dbReference>
<organism evidence="11 12">
    <name type="scientific">Venturia inaequalis</name>
    <name type="common">Apple scab fungus</name>
    <dbReference type="NCBI Taxonomy" id="5025"/>
    <lineage>
        <taxon>Eukaryota</taxon>
        <taxon>Fungi</taxon>
        <taxon>Dikarya</taxon>
        <taxon>Ascomycota</taxon>
        <taxon>Pezizomycotina</taxon>
        <taxon>Dothideomycetes</taxon>
        <taxon>Pleosporomycetidae</taxon>
        <taxon>Venturiales</taxon>
        <taxon>Venturiaceae</taxon>
        <taxon>Venturia</taxon>
    </lineage>
</organism>
<gene>
    <name evidence="11" type="ORF">EG328_010889</name>
</gene>
<dbReference type="Proteomes" id="UP000447873">
    <property type="component" value="Unassembled WGS sequence"/>
</dbReference>
<keyword evidence="9" id="KW-0999">Mitochondrion inner membrane</keyword>
<reference evidence="11 12" key="1">
    <citation type="submission" date="2018-12" db="EMBL/GenBank/DDBJ databases">
        <title>Venturia inaequalis Genome Resource.</title>
        <authorList>
            <person name="Lichtner F.J."/>
        </authorList>
    </citation>
    <scope>NUCLEOTIDE SEQUENCE [LARGE SCALE GENOMIC DNA]</scope>
    <source>
        <strain evidence="11 12">120213</strain>
    </source>
</reference>
<evidence type="ECO:0000259" key="10">
    <source>
        <dbReference type="Pfam" id="PF09813"/>
    </source>
</evidence>
<evidence type="ECO:0000256" key="4">
    <source>
        <dbReference type="ARBA" id="ARBA00011351"/>
    </source>
</evidence>
<dbReference type="GO" id="GO:0005743">
    <property type="term" value="C:mitochondrial inner membrane"/>
    <property type="evidence" value="ECO:0007669"/>
    <property type="project" value="UniProtKB-UniRule"/>
</dbReference>
<evidence type="ECO:0000313" key="11">
    <source>
        <dbReference type="EMBL" id="KAE9963989.1"/>
    </source>
</evidence>
<evidence type="ECO:0000256" key="5">
    <source>
        <dbReference type="ARBA" id="ARBA00022692"/>
    </source>
</evidence>
<feature type="transmembrane region" description="Helical" evidence="9">
    <location>
        <begin position="32"/>
        <end position="54"/>
    </location>
</feature>
<name>A0A8H3U5U7_VENIN</name>